<dbReference type="InterPro" id="IPR036809">
    <property type="entry name" value="AF1782-like_sf"/>
</dbReference>
<sequence length="83" mass="9744">MYADVHDGVNERAERYLNKAKALFENLTLTVNTKESRKFYEMAMNYYKDAVYFYNNGNFIGAIIALEYAEGWMDAGKFMNFLK</sequence>
<evidence type="ECO:0000313" key="3">
    <source>
        <dbReference type="EMBL" id="NCS91864.1"/>
    </source>
</evidence>
<protein>
    <submittedName>
        <fullName evidence="2">DUF357 domain-containing protein</fullName>
    </submittedName>
</protein>
<dbReference type="Gene3D" id="1.20.1270.90">
    <property type="entry name" value="AF1782-like"/>
    <property type="match status" value="1"/>
</dbReference>
<dbReference type="AlphaFoldDB" id="A0A8J7YTL6"/>
<dbReference type="Proteomes" id="UP000738826">
    <property type="component" value="Unassembled WGS sequence"/>
</dbReference>
<dbReference type="Pfam" id="PF04010">
    <property type="entry name" value="DUF357"/>
    <property type="match status" value="1"/>
</dbReference>
<dbReference type="EMBL" id="JAACQH010000118">
    <property type="protein sequence ID" value="NCS91864.1"/>
    <property type="molecule type" value="Genomic_DNA"/>
</dbReference>
<evidence type="ECO:0000313" key="4">
    <source>
        <dbReference type="Proteomes" id="UP000768163"/>
    </source>
</evidence>
<name>A0A8J7YTL6_9ARCH</name>
<proteinExistence type="predicted"/>
<accession>A0A8J7YTL6</accession>
<evidence type="ECO:0000259" key="1">
    <source>
        <dbReference type="Pfam" id="PF04010"/>
    </source>
</evidence>
<reference evidence="2" key="1">
    <citation type="submission" date="2019-11" db="EMBL/GenBank/DDBJ databases">
        <title>Lipid analysis of CO2-rich subsurface aquifers suggests an autotrophy-based deep biosphere with lysolipids enriched in CPR bacteria.</title>
        <authorList>
            <person name="Probst A.J."/>
            <person name="Elling F.J."/>
            <person name="Castelle C.J."/>
            <person name="Zhu Q."/>
            <person name="Elvert M."/>
            <person name="Birarda G."/>
            <person name="Holman H.-Y."/>
            <person name="Lane K.R."/>
            <person name="Ladd B."/>
            <person name="Ryan M.C."/>
            <person name="Woyke T."/>
            <person name="Hinrichs K.-U."/>
            <person name="Banfield J.F."/>
        </authorList>
    </citation>
    <scope>NUCLEOTIDE SEQUENCE</scope>
    <source>
        <strain evidence="2">CG_2015-01_33_1645</strain>
        <strain evidence="3">CG_2015-04_33_537</strain>
    </source>
</reference>
<comment type="caution">
    <text evidence="2">The sequence shown here is derived from an EMBL/GenBank/DDBJ whole genome shotgun (WGS) entry which is preliminary data.</text>
</comment>
<dbReference type="InterPro" id="IPR023140">
    <property type="entry name" value="DUF357"/>
</dbReference>
<feature type="domain" description="DUF357" evidence="1">
    <location>
        <begin position="33"/>
        <end position="81"/>
    </location>
</feature>
<dbReference type="SUPFAM" id="SSF158372">
    <property type="entry name" value="AF1782-like"/>
    <property type="match status" value="1"/>
</dbReference>
<evidence type="ECO:0000313" key="2">
    <source>
        <dbReference type="EMBL" id="NCN65511.1"/>
    </source>
</evidence>
<gene>
    <name evidence="3" type="ORF">GW779_05635</name>
    <name evidence="2" type="ORF">GW910_05570</name>
</gene>
<dbReference type="EMBL" id="JAACVF010000151">
    <property type="protein sequence ID" value="NCN65511.1"/>
    <property type="molecule type" value="Genomic_DNA"/>
</dbReference>
<dbReference type="Proteomes" id="UP000768163">
    <property type="component" value="Unassembled WGS sequence"/>
</dbReference>
<organism evidence="2 4">
    <name type="scientific">Candidatus Altarchaeum hamiconexum</name>
    <dbReference type="NCBI Taxonomy" id="1803513"/>
    <lineage>
        <taxon>Archaea</taxon>
        <taxon>Candidatus Altarchaeota</taxon>
        <taxon>Candidatus Altiarchaeia</taxon>
        <taxon>Candidatus Altarchaeales</taxon>
        <taxon>Candidatus Altarchaeaceae</taxon>
        <taxon>Candidatus Altarchaeum</taxon>
    </lineage>
</organism>